<protein>
    <submittedName>
        <fullName evidence="2">Uncharacterized protein</fullName>
    </submittedName>
</protein>
<comment type="caution">
    <text evidence="2">The sequence shown here is derived from an EMBL/GenBank/DDBJ whole genome shotgun (WGS) entry which is preliminary data.</text>
</comment>
<gene>
    <name evidence="2" type="ORF">L6773_18570</name>
</gene>
<keyword evidence="3" id="KW-1185">Reference proteome</keyword>
<name>A0ABS9KIA5_9BACT</name>
<feature type="region of interest" description="Disordered" evidence="1">
    <location>
        <begin position="1"/>
        <end position="64"/>
    </location>
</feature>
<dbReference type="Proteomes" id="UP001165366">
    <property type="component" value="Unassembled WGS sequence"/>
</dbReference>
<evidence type="ECO:0000313" key="3">
    <source>
        <dbReference type="Proteomes" id="UP001165366"/>
    </source>
</evidence>
<evidence type="ECO:0000256" key="1">
    <source>
        <dbReference type="SAM" id="MobiDB-lite"/>
    </source>
</evidence>
<evidence type="ECO:0000313" key="2">
    <source>
        <dbReference type="EMBL" id="MCG2590584.1"/>
    </source>
</evidence>
<reference evidence="2" key="1">
    <citation type="submission" date="2022-01" db="EMBL/GenBank/DDBJ databases">
        <authorList>
            <person name="Wang Y."/>
        </authorList>
    </citation>
    <scope>NUCLEOTIDE SEQUENCE</scope>
    <source>
        <strain evidence="2">WB101</strain>
    </source>
</reference>
<dbReference type="EMBL" id="JAKLWS010000036">
    <property type="protein sequence ID" value="MCG2590584.1"/>
    <property type="molecule type" value="Genomic_DNA"/>
</dbReference>
<organism evidence="2 3">
    <name type="scientific">Rhodohalobacter sulfatireducens</name>
    <dbReference type="NCBI Taxonomy" id="2911366"/>
    <lineage>
        <taxon>Bacteria</taxon>
        <taxon>Pseudomonadati</taxon>
        <taxon>Balneolota</taxon>
        <taxon>Balneolia</taxon>
        <taxon>Balneolales</taxon>
        <taxon>Balneolaceae</taxon>
        <taxon>Rhodohalobacter</taxon>
    </lineage>
</organism>
<accession>A0ABS9KIA5</accession>
<proteinExistence type="predicted"/>
<sequence>MSKAQKEKSEPKVHKKSQFSVKKDPKTGLFMLSGPSFKKEDIDRSFPKDHEDRVSTVMRRSVGL</sequence>
<feature type="compositionally biased region" description="Basic and acidic residues" evidence="1">
    <location>
        <begin position="1"/>
        <end position="12"/>
    </location>
</feature>
<feature type="compositionally biased region" description="Basic and acidic residues" evidence="1">
    <location>
        <begin position="37"/>
        <end position="54"/>
    </location>
</feature>
<dbReference type="RefSeq" id="WP_237856013.1">
    <property type="nucleotide sequence ID" value="NZ_JAKLWS010000036.1"/>
</dbReference>
<reference evidence="2" key="2">
    <citation type="submission" date="2024-05" db="EMBL/GenBank/DDBJ databases">
        <title>Rhodohalobacter halophilus gen. nov., sp. nov., a moderately halophilic member of the family Balneolaceae.</title>
        <authorList>
            <person name="Xia J."/>
        </authorList>
    </citation>
    <scope>NUCLEOTIDE SEQUENCE</scope>
    <source>
        <strain evidence="2">WB101</strain>
    </source>
</reference>